<gene>
    <name evidence="1" type="ORF">DFJ66_2387</name>
</gene>
<evidence type="ECO:0000313" key="1">
    <source>
        <dbReference type="EMBL" id="RKT69191.1"/>
    </source>
</evidence>
<sequence length="457" mass="49154">MTLEQRVDRMNAAIHEHAAAHAAEIADHFAVDGPLQRELLRRDVHSAGEVLPVPPALLPREAVERLRSCHEALRRALDFVFDGRLEGSWGRLADALRLEPPTRRYVEGARRPRWLTIARPDVVLAGDDFTIVEPNAGSSCGVLADADVQARAFLEAPVIGDFLRALDARPPDNVAVLAAHLRKRLSDAGLTADLVVVTEFADDLGDYGGTFEVLAAELRRHGLRATVAAVEDLEGGRDGVALAGERCGIVYRLAAEEPDPERNHPLLAPILEAGRAGTVVIADELEDAIAANKTILAVLSEELDAGRLPADLAGVLRGFLPWTRVLEDTRTTVDGGDVDLVQWVVADRERLVLKPGAGFCGRGVLIGCEVGDGEWAAAVDEALTSSEAWIVQRTAMSAPTTSSIVRDGVLRSERTFVDYGYFAIGDQVPTGVIRKNAPFGTPTRRVKLAGTGPVFVV</sequence>
<dbReference type="RefSeq" id="WP_121220748.1">
    <property type="nucleotide sequence ID" value="NZ_JBIUBA010000002.1"/>
</dbReference>
<dbReference type="SUPFAM" id="SSF56059">
    <property type="entry name" value="Glutathione synthetase ATP-binding domain-like"/>
    <property type="match status" value="1"/>
</dbReference>
<protein>
    <recommendedName>
        <fullName evidence="3">Circularly permuted ATP-grasp superfamily protein</fullName>
    </recommendedName>
</protein>
<dbReference type="OrthoDB" id="5486793at2"/>
<organism evidence="1 2">
    <name type="scientific">Saccharothrix variisporea</name>
    <dbReference type="NCBI Taxonomy" id="543527"/>
    <lineage>
        <taxon>Bacteria</taxon>
        <taxon>Bacillati</taxon>
        <taxon>Actinomycetota</taxon>
        <taxon>Actinomycetes</taxon>
        <taxon>Pseudonocardiales</taxon>
        <taxon>Pseudonocardiaceae</taxon>
        <taxon>Saccharothrix</taxon>
    </lineage>
</organism>
<dbReference type="Gene3D" id="3.30.1490.270">
    <property type="match status" value="1"/>
</dbReference>
<reference evidence="1 2" key="1">
    <citation type="submission" date="2018-10" db="EMBL/GenBank/DDBJ databases">
        <title>Sequencing the genomes of 1000 actinobacteria strains.</title>
        <authorList>
            <person name="Klenk H.-P."/>
        </authorList>
    </citation>
    <scope>NUCLEOTIDE SEQUENCE [LARGE SCALE GENOMIC DNA]</scope>
    <source>
        <strain evidence="1 2">DSM 43911</strain>
    </source>
</reference>
<dbReference type="EMBL" id="RBXR01000001">
    <property type="protein sequence ID" value="RKT69191.1"/>
    <property type="molecule type" value="Genomic_DNA"/>
</dbReference>
<dbReference type="AlphaFoldDB" id="A0A495X4I3"/>
<comment type="caution">
    <text evidence="1">The sequence shown here is derived from an EMBL/GenBank/DDBJ whole genome shotgun (WGS) entry which is preliminary data.</text>
</comment>
<evidence type="ECO:0008006" key="3">
    <source>
        <dbReference type="Google" id="ProtNLM"/>
    </source>
</evidence>
<name>A0A495X4I3_9PSEU</name>
<evidence type="ECO:0000313" key="2">
    <source>
        <dbReference type="Proteomes" id="UP000272729"/>
    </source>
</evidence>
<proteinExistence type="predicted"/>
<accession>A0A495X4I3</accession>
<keyword evidence="2" id="KW-1185">Reference proteome</keyword>
<dbReference type="Proteomes" id="UP000272729">
    <property type="component" value="Unassembled WGS sequence"/>
</dbReference>